<feature type="compositionally biased region" description="Basic and acidic residues" evidence="10">
    <location>
        <begin position="687"/>
        <end position="707"/>
    </location>
</feature>
<dbReference type="EC" id="5.6.2.3" evidence="9"/>
<dbReference type="VEuPathDB" id="GiardiaDB:GL50581_430"/>
<evidence type="ECO:0000313" key="13">
    <source>
        <dbReference type="Proteomes" id="UP000018040"/>
    </source>
</evidence>
<dbReference type="EMBL" id="AHHH01000023">
    <property type="protein sequence ID" value="ESU44418.1"/>
    <property type="molecule type" value="Genomic_DNA"/>
</dbReference>
<dbReference type="GO" id="GO:0006281">
    <property type="term" value="P:DNA repair"/>
    <property type="evidence" value="ECO:0007669"/>
    <property type="project" value="UniProtKB-KW"/>
</dbReference>
<keyword evidence="9" id="KW-0233">DNA recombination</keyword>
<evidence type="ECO:0000256" key="7">
    <source>
        <dbReference type="ARBA" id="ARBA00023204"/>
    </source>
</evidence>
<keyword evidence="7 9" id="KW-0234">DNA repair</keyword>
<evidence type="ECO:0000256" key="10">
    <source>
        <dbReference type="SAM" id="MobiDB-lite"/>
    </source>
</evidence>
<dbReference type="SMART" id="SM00382">
    <property type="entry name" value="AAA"/>
    <property type="match status" value="1"/>
</dbReference>
<evidence type="ECO:0000256" key="4">
    <source>
        <dbReference type="ARBA" id="ARBA00022806"/>
    </source>
</evidence>
<feature type="region of interest" description="Disordered" evidence="10">
    <location>
        <begin position="679"/>
        <end position="707"/>
    </location>
</feature>
<keyword evidence="5 9" id="KW-0067">ATP-binding</keyword>
<comment type="caution">
    <text evidence="12">The sequence shown here is derived from an EMBL/GenBank/DDBJ whole genome shotgun (WGS) entry which is preliminary data.</text>
</comment>
<feature type="non-terminal residue" evidence="12">
    <location>
        <position position="1"/>
    </location>
</feature>
<comment type="cofactor">
    <cofactor evidence="9">
        <name>Mg(2+)</name>
        <dbReference type="ChEBI" id="CHEBI:18420"/>
    </cofactor>
</comment>
<dbReference type="InterPro" id="IPR051055">
    <property type="entry name" value="PIF1_helicase"/>
</dbReference>
<dbReference type="AlphaFoldDB" id="V6TZQ4"/>
<accession>V6TZQ4</accession>
<comment type="catalytic activity">
    <reaction evidence="9">
        <text>ATP + H2O = ADP + phosphate + H(+)</text>
        <dbReference type="Rhea" id="RHEA:13065"/>
        <dbReference type="ChEBI" id="CHEBI:15377"/>
        <dbReference type="ChEBI" id="CHEBI:15378"/>
        <dbReference type="ChEBI" id="CHEBI:30616"/>
        <dbReference type="ChEBI" id="CHEBI:43474"/>
        <dbReference type="ChEBI" id="CHEBI:456216"/>
        <dbReference type="EC" id="5.6.2.3"/>
    </reaction>
</comment>
<evidence type="ECO:0000259" key="11">
    <source>
        <dbReference type="SMART" id="SM00382"/>
    </source>
</evidence>
<dbReference type="InterPro" id="IPR010285">
    <property type="entry name" value="DNA_helicase_pif1-like_DEAD"/>
</dbReference>
<dbReference type="FunFam" id="3.40.50.300:FF:003580">
    <property type="entry name" value="ATP-dependent DNA helicase"/>
    <property type="match status" value="1"/>
</dbReference>
<evidence type="ECO:0000256" key="1">
    <source>
        <dbReference type="ARBA" id="ARBA00022741"/>
    </source>
</evidence>
<evidence type="ECO:0000256" key="2">
    <source>
        <dbReference type="ARBA" id="ARBA00022763"/>
    </source>
</evidence>
<dbReference type="SUPFAM" id="SSF52540">
    <property type="entry name" value="P-loop containing nucleoside triphosphate hydrolases"/>
    <property type="match status" value="2"/>
</dbReference>
<keyword evidence="6" id="KW-0238">DNA-binding</keyword>
<dbReference type="CDD" id="cd18809">
    <property type="entry name" value="SF1_C_RecD"/>
    <property type="match status" value="1"/>
</dbReference>
<dbReference type="CDD" id="cd18037">
    <property type="entry name" value="DEXSc_Pif1_like"/>
    <property type="match status" value="1"/>
</dbReference>
<keyword evidence="1 9" id="KW-0547">Nucleotide-binding</keyword>
<evidence type="ECO:0000256" key="8">
    <source>
        <dbReference type="ARBA" id="ARBA00023235"/>
    </source>
</evidence>
<dbReference type="GO" id="GO:0043139">
    <property type="term" value="F:5'-3' DNA helicase activity"/>
    <property type="evidence" value="ECO:0007669"/>
    <property type="project" value="UniProtKB-EC"/>
</dbReference>
<dbReference type="InterPro" id="IPR027417">
    <property type="entry name" value="P-loop_NTPase"/>
</dbReference>
<dbReference type="GO" id="GO:0016887">
    <property type="term" value="F:ATP hydrolysis activity"/>
    <property type="evidence" value="ECO:0007669"/>
    <property type="project" value="RHEA"/>
</dbReference>
<dbReference type="PANTHER" id="PTHR47642:SF5">
    <property type="entry name" value="ATP-DEPENDENT DNA HELICASE"/>
    <property type="match status" value="1"/>
</dbReference>
<dbReference type="GO" id="GO:0006310">
    <property type="term" value="P:DNA recombination"/>
    <property type="evidence" value="ECO:0007669"/>
    <property type="project" value="UniProtKB-KW"/>
</dbReference>
<evidence type="ECO:0000256" key="3">
    <source>
        <dbReference type="ARBA" id="ARBA00022801"/>
    </source>
</evidence>
<dbReference type="VEuPathDB" id="GiardiaDB:GL50803_0016747"/>
<proteinExistence type="inferred from homology"/>
<dbReference type="Pfam" id="PF21530">
    <property type="entry name" value="Pif1_2B_dom"/>
    <property type="match status" value="1"/>
</dbReference>
<feature type="region of interest" description="Disordered" evidence="10">
    <location>
        <begin position="620"/>
        <end position="645"/>
    </location>
</feature>
<keyword evidence="3 9" id="KW-0378">Hydrolase</keyword>
<feature type="compositionally biased region" description="Polar residues" evidence="10">
    <location>
        <begin position="620"/>
        <end position="631"/>
    </location>
</feature>
<dbReference type="InterPro" id="IPR049163">
    <property type="entry name" value="Pif1-like_2B_dom"/>
</dbReference>
<dbReference type="InterPro" id="IPR003593">
    <property type="entry name" value="AAA+_ATPase"/>
</dbReference>
<evidence type="ECO:0000256" key="9">
    <source>
        <dbReference type="RuleBase" id="RU363044"/>
    </source>
</evidence>
<dbReference type="GO" id="GO:0005524">
    <property type="term" value="F:ATP binding"/>
    <property type="evidence" value="ECO:0007669"/>
    <property type="project" value="UniProtKB-KW"/>
</dbReference>
<reference evidence="12 13" key="2">
    <citation type="journal article" date="2013" name="Genome Biol. Evol.">
        <title>Genome sequencing of Giardia lamblia genotypes A2 and B isolates (DH and GS) and comparative analysis with the genomes of genotypes A1 and E (WB and Pig).</title>
        <authorList>
            <person name="Adam R.D."/>
            <person name="Dahlstrom E.W."/>
            <person name="Martens C.A."/>
            <person name="Bruno D.P."/>
            <person name="Barbian K.D."/>
            <person name="Ricklefs S.M."/>
            <person name="Hernandez M.M."/>
            <person name="Narla N.P."/>
            <person name="Patel R.B."/>
            <person name="Porcella S.F."/>
            <person name="Nash T.E."/>
        </authorList>
    </citation>
    <scope>NUCLEOTIDE SEQUENCE [LARGE SCALE GENOMIC DNA]</scope>
    <source>
        <strain evidence="12 13">GS</strain>
    </source>
</reference>
<evidence type="ECO:0000256" key="6">
    <source>
        <dbReference type="ARBA" id="ARBA00023125"/>
    </source>
</evidence>
<organism evidence="12 13">
    <name type="scientific">Giardia intestinalis</name>
    <name type="common">Giardia lamblia</name>
    <dbReference type="NCBI Taxonomy" id="5741"/>
    <lineage>
        <taxon>Eukaryota</taxon>
        <taxon>Metamonada</taxon>
        <taxon>Diplomonadida</taxon>
        <taxon>Hexamitidae</taxon>
        <taxon>Giardiinae</taxon>
        <taxon>Giardia</taxon>
    </lineage>
</organism>
<dbReference type="Proteomes" id="UP000018040">
    <property type="component" value="Unassembled WGS sequence"/>
</dbReference>
<dbReference type="Pfam" id="PF05970">
    <property type="entry name" value="PIF1"/>
    <property type="match status" value="1"/>
</dbReference>
<protein>
    <recommendedName>
        <fullName evidence="9">ATP-dependent DNA helicase</fullName>
        <ecNumber evidence="9">5.6.2.3</ecNumber>
    </recommendedName>
</protein>
<keyword evidence="8" id="KW-0413">Isomerase</keyword>
<dbReference type="PANTHER" id="PTHR47642">
    <property type="entry name" value="ATP-DEPENDENT DNA HELICASE"/>
    <property type="match status" value="1"/>
</dbReference>
<keyword evidence="2 9" id="KW-0227">DNA damage</keyword>
<name>V6TZQ4_GIAIN</name>
<dbReference type="VEuPathDB" id="GiardiaDB:QR46_2116"/>
<sequence length="779" mass="87317">VLFKTTNMKGMHLHANQPYYTNLSFEQKLLFNAAVIRRKSLFFSGSAGTGKSHLLRAIIKGLSRLEDDEKVVVTAPTGTAAVNISGCTIQSFAGFLDENLSEQKFPDMLARARRVKQTRKRWIDADVLIIDECSMLQGTYFDCLEYVARNLRGGSSKSFFGGIQLILCGDFLQLPPVVRSNNPLVWLFEAKAFQLIPLKASLTHCFRQSDKSFISMLNETRIGCVSPQTDSLLQSLLIHESELNNEHDRISEKAYRDYSAEIKTLEEEGQEDRGGASFALEKLDDAADELSFRQSLLNLIHINRRRCELEVKRIRTTYVSPSFPVRLYTHRQAVDEYNNSNLLKGKQVIFRLQAVDENLTDHQHLLDPPPVISISIGAQVIITKNIDVQRGLCNGRQCVVKDIFYFQSKVGSRAKRSAASDLYRSEANGGLSTGPNEITLTVGTQMVVVEVQVGDRVQQIHPFTYEIKKGNDNVIGKRTQIPLGLAYALSIHKCQGMTLDTAIINIEKAFSPGQAYVALSRLRTIDGIRLTGYARGRIRADKKAMDFHETLLHINMSNPAALRENGLWSFGTELCQWKVDHKSFIHRRGYDLAPQYSGVTSLAEVFSTLKDNFTCQFSSSLQAPTPQSSATLDPPFILKKSTNDRSKSTTQSASLLIEYASVKTFTSPTHSNTMGVVDLASSQEDDPGPKPDCGRKKSDSAPKEPERKQLFTVEMFLPHLRQLVEAEKNQQLKMKPQTTDLFLQRQKQTFAAITAQAKDTRNYFSNATPFKPADSVFLE</sequence>
<dbReference type="Gene3D" id="3.40.50.300">
    <property type="entry name" value="P-loop containing nucleotide triphosphate hydrolases"/>
    <property type="match status" value="1"/>
</dbReference>
<evidence type="ECO:0000256" key="5">
    <source>
        <dbReference type="ARBA" id="ARBA00022840"/>
    </source>
</evidence>
<reference evidence="13" key="1">
    <citation type="submission" date="2012-02" db="EMBL/GenBank/DDBJ databases">
        <title>Genome sequencing of Giardia lamblia Genotypes A2 and B isolates (DH and GS) and comparative analysis with the genomes of Genotypes A1 and E (WB and Pig).</title>
        <authorList>
            <person name="Adam R."/>
            <person name="Dahlstrom E."/>
            <person name="Martens C."/>
            <person name="Bruno D."/>
            <person name="Barbian K."/>
            <person name="Porcella S.F."/>
            <person name="Nash T."/>
        </authorList>
    </citation>
    <scope>NUCLEOTIDE SEQUENCE</scope>
    <source>
        <strain evidence="13">GS</strain>
    </source>
</reference>
<dbReference type="GO" id="GO:0000723">
    <property type="term" value="P:telomere maintenance"/>
    <property type="evidence" value="ECO:0007669"/>
    <property type="project" value="InterPro"/>
</dbReference>
<dbReference type="OrthoDB" id="10251887at2759"/>
<comment type="similarity">
    <text evidence="9">Belongs to the helicase family.</text>
</comment>
<keyword evidence="4 9" id="KW-0347">Helicase</keyword>
<feature type="domain" description="AAA+ ATPase" evidence="11">
    <location>
        <begin position="37"/>
        <end position="179"/>
    </location>
</feature>
<gene>
    <name evidence="12" type="ORF">GSB_16747</name>
</gene>
<evidence type="ECO:0000313" key="12">
    <source>
        <dbReference type="EMBL" id="ESU44418.1"/>
    </source>
</evidence>
<dbReference type="VEuPathDB" id="GiardiaDB:DHA2_16747"/>